<name>A0A8X6KLW3_TRICU</name>
<comment type="caution">
    <text evidence="1">The sequence shown here is derived from an EMBL/GenBank/DDBJ whole genome shotgun (WGS) entry which is preliminary data.</text>
</comment>
<gene>
    <name evidence="1" type="ORF">TNCT_180981</name>
</gene>
<evidence type="ECO:0000313" key="2">
    <source>
        <dbReference type="Proteomes" id="UP000887116"/>
    </source>
</evidence>
<sequence>MSEAKVNETFIDSTSHSSFPNDIHSILVIFLENATFSNSISRAYFVECAEKEKKKMECTFLSSESSTLLLLFIFLSNDNKTIIGLSKENGQLVWRYPIENVMVNNRRQDIKRKSDLIALHRKRKKYQHFSRFDLLSSLSLILLFKSIRI</sequence>
<keyword evidence="2" id="KW-1185">Reference proteome</keyword>
<protein>
    <submittedName>
        <fullName evidence="1">Uncharacterized protein</fullName>
    </submittedName>
</protein>
<proteinExistence type="predicted"/>
<accession>A0A8X6KLW3</accession>
<reference evidence="1" key="1">
    <citation type="submission" date="2020-07" db="EMBL/GenBank/DDBJ databases">
        <title>Multicomponent nature underlies the extraordinary mechanical properties of spider dragline silk.</title>
        <authorList>
            <person name="Kono N."/>
            <person name="Nakamura H."/>
            <person name="Mori M."/>
            <person name="Yoshida Y."/>
            <person name="Ohtoshi R."/>
            <person name="Malay A.D."/>
            <person name="Moran D.A.P."/>
            <person name="Tomita M."/>
            <person name="Numata K."/>
            <person name="Arakawa K."/>
        </authorList>
    </citation>
    <scope>NUCLEOTIDE SEQUENCE</scope>
</reference>
<dbReference type="Proteomes" id="UP000887116">
    <property type="component" value="Unassembled WGS sequence"/>
</dbReference>
<dbReference type="AlphaFoldDB" id="A0A8X6KLW3"/>
<organism evidence="1 2">
    <name type="scientific">Trichonephila clavata</name>
    <name type="common">Joro spider</name>
    <name type="synonym">Nephila clavata</name>
    <dbReference type="NCBI Taxonomy" id="2740835"/>
    <lineage>
        <taxon>Eukaryota</taxon>
        <taxon>Metazoa</taxon>
        <taxon>Ecdysozoa</taxon>
        <taxon>Arthropoda</taxon>
        <taxon>Chelicerata</taxon>
        <taxon>Arachnida</taxon>
        <taxon>Araneae</taxon>
        <taxon>Araneomorphae</taxon>
        <taxon>Entelegynae</taxon>
        <taxon>Araneoidea</taxon>
        <taxon>Nephilidae</taxon>
        <taxon>Trichonephila</taxon>
    </lineage>
</organism>
<dbReference type="EMBL" id="BMAO01011906">
    <property type="protein sequence ID" value="GFQ77616.1"/>
    <property type="molecule type" value="Genomic_DNA"/>
</dbReference>
<evidence type="ECO:0000313" key="1">
    <source>
        <dbReference type="EMBL" id="GFQ77616.1"/>
    </source>
</evidence>